<sequence>RLAGRPARPLRFRYVVQCISLGRREGLVQFVNPDDSPQDRVLRGKAAIAVKEAILSGVSAALRRPLLAELSTKAYPRVAERVG</sequence>
<proteinExistence type="predicted"/>
<dbReference type="EMBL" id="JNVU01000013">
    <property type="protein sequence ID" value="KEI45417.1"/>
    <property type="molecule type" value="Genomic_DNA"/>
</dbReference>
<accession>A0A073B298</accession>
<name>A0A073B298_9PSEU</name>
<feature type="non-terminal residue" evidence="1">
    <location>
        <position position="1"/>
    </location>
</feature>
<evidence type="ECO:0000313" key="2">
    <source>
        <dbReference type="Proteomes" id="UP000031419"/>
    </source>
</evidence>
<organism evidence="1 2">
    <name type="scientific">Saccharopolyspora rectivirgula</name>
    <dbReference type="NCBI Taxonomy" id="28042"/>
    <lineage>
        <taxon>Bacteria</taxon>
        <taxon>Bacillati</taxon>
        <taxon>Actinomycetota</taxon>
        <taxon>Actinomycetes</taxon>
        <taxon>Pseudonocardiales</taxon>
        <taxon>Pseudonocardiaceae</taxon>
        <taxon>Saccharopolyspora</taxon>
    </lineage>
</organism>
<evidence type="ECO:0000313" key="1">
    <source>
        <dbReference type="EMBL" id="KEI45417.1"/>
    </source>
</evidence>
<comment type="caution">
    <text evidence="1">The sequence shown here is derived from an EMBL/GenBank/DDBJ whole genome shotgun (WGS) entry which is preliminary data.</text>
</comment>
<reference evidence="1 2" key="1">
    <citation type="submission" date="2014-06" db="EMBL/GenBank/DDBJ databases">
        <title>Saccharopolyspora rectivirgula DSM-43113 Genome sequencing.</title>
        <authorList>
            <person name="Barrera C."/>
            <person name="Millon L."/>
            <person name="Rognon B."/>
            <person name="Zaugg C."/>
            <person name="Monod M."/>
        </authorList>
    </citation>
    <scope>NUCLEOTIDE SEQUENCE [LARGE SCALE GENOMIC DNA]</scope>
    <source>
        <strain evidence="1 2">DSM 43113</strain>
    </source>
</reference>
<dbReference type="Proteomes" id="UP000031419">
    <property type="component" value="Unassembled WGS sequence"/>
</dbReference>
<dbReference type="eggNOG" id="COG1252">
    <property type="taxonomic scope" value="Bacteria"/>
</dbReference>
<gene>
    <name evidence="1" type="ORF">GU90_04785</name>
</gene>
<keyword evidence="2" id="KW-1185">Reference proteome</keyword>
<dbReference type="AlphaFoldDB" id="A0A073B298"/>
<protein>
    <submittedName>
        <fullName evidence="1">Uncharacterized protein</fullName>
    </submittedName>
</protein>